<dbReference type="InterPro" id="IPR050721">
    <property type="entry name" value="Trk_Ktr_HKT_K-transport"/>
</dbReference>
<protein>
    <submittedName>
        <fullName evidence="3">Trk system potassium uptake protein TrkA</fullName>
    </submittedName>
</protein>
<evidence type="ECO:0000259" key="1">
    <source>
        <dbReference type="PROSITE" id="PS51201"/>
    </source>
</evidence>
<proteinExistence type="predicted"/>
<dbReference type="Gene3D" id="3.30.70.1450">
    <property type="entry name" value="Regulator of K+ conductance, C-terminal domain"/>
    <property type="match status" value="1"/>
</dbReference>
<dbReference type="PANTHER" id="PTHR43833">
    <property type="entry name" value="POTASSIUM CHANNEL PROTEIN 2-RELATED-RELATED"/>
    <property type="match status" value="1"/>
</dbReference>
<dbReference type="InterPro" id="IPR036291">
    <property type="entry name" value="NAD(P)-bd_dom_sf"/>
</dbReference>
<dbReference type="InterPro" id="IPR036721">
    <property type="entry name" value="RCK_C_sf"/>
</dbReference>
<feature type="domain" description="RCK N-terminal" evidence="1">
    <location>
        <begin position="2"/>
        <end position="119"/>
    </location>
</feature>
<dbReference type="SUPFAM" id="SSF116726">
    <property type="entry name" value="TrkA C-terminal domain-like"/>
    <property type="match status" value="1"/>
</dbReference>
<dbReference type="PROSITE" id="PS51202">
    <property type="entry name" value="RCK_C"/>
    <property type="match status" value="1"/>
</dbReference>
<dbReference type="PROSITE" id="PS51201">
    <property type="entry name" value="RCK_N"/>
    <property type="match status" value="1"/>
</dbReference>
<evidence type="ECO:0000313" key="3">
    <source>
        <dbReference type="EMBL" id="CUV03569.1"/>
    </source>
</evidence>
<name>A0A160VBK6_9ZZZZ</name>
<dbReference type="Pfam" id="PF02080">
    <property type="entry name" value="TrkA_C"/>
    <property type="match status" value="1"/>
</dbReference>
<dbReference type="SUPFAM" id="SSF51735">
    <property type="entry name" value="NAD(P)-binding Rossmann-fold domains"/>
    <property type="match status" value="1"/>
</dbReference>
<dbReference type="GO" id="GO:0008324">
    <property type="term" value="F:monoatomic cation transmembrane transporter activity"/>
    <property type="evidence" value="ECO:0007669"/>
    <property type="project" value="InterPro"/>
</dbReference>
<organism evidence="3">
    <name type="scientific">hydrothermal vent metagenome</name>
    <dbReference type="NCBI Taxonomy" id="652676"/>
    <lineage>
        <taxon>unclassified sequences</taxon>
        <taxon>metagenomes</taxon>
        <taxon>ecological metagenomes</taxon>
    </lineage>
</organism>
<dbReference type="GO" id="GO:0006813">
    <property type="term" value="P:potassium ion transport"/>
    <property type="evidence" value="ECO:0007669"/>
    <property type="project" value="InterPro"/>
</dbReference>
<dbReference type="AlphaFoldDB" id="A0A160VBK6"/>
<dbReference type="EMBL" id="FAXA01000436">
    <property type="protein sequence ID" value="CUV03569.1"/>
    <property type="molecule type" value="Genomic_DNA"/>
</dbReference>
<reference evidence="3" key="1">
    <citation type="submission" date="2015-10" db="EMBL/GenBank/DDBJ databases">
        <authorList>
            <person name="Gilbert D.G."/>
        </authorList>
    </citation>
    <scope>NUCLEOTIDE SEQUENCE</scope>
</reference>
<accession>A0A160VBK6</accession>
<dbReference type="Gene3D" id="3.40.50.720">
    <property type="entry name" value="NAD(P)-binding Rossmann-like Domain"/>
    <property type="match status" value="1"/>
</dbReference>
<dbReference type="InterPro" id="IPR006037">
    <property type="entry name" value="RCK_C"/>
</dbReference>
<dbReference type="PANTHER" id="PTHR43833:SF7">
    <property type="entry name" value="KTR SYSTEM POTASSIUM UPTAKE PROTEIN C"/>
    <property type="match status" value="1"/>
</dbReference>
<dbReference type="InterPro" id="IPR003148">
    <property type="entry name" value="RCK_N"/>
</dbReference>
<dbReference type="Pfam" id="PF02254">
    <property type="entry name" value="TrkA_N"/>
    <property type="match status" value="1"/>
</dbReference>
<evidence type="ECO:0000259" key="2">
    <source>
        <dbReference type="PROSITE" id="PS51202"/>
    </source>
</evidence>
<sequence>MKKQVCVIGLGRFGSTLAQELFQSGHDVLAIDIDEAKVQNQLDRSTYAVRADATNESILKELDVAEYDVCVVSLGSENIQSSILVSVLLKSMGVPFIIARAANELHGSTLERIGVDRVVYPEAESARRTAHVGFETGVIDYMPIVTDFGISKLRPPEEMLGHTLEEAGLAGSADRHGISVLAIRRGRTSFLHPAKDEEIKAGDVLIVAATNEHLGKISEIARHLEQATSEPLSHRNGA</sequence>
<feature type="domain" description="RCK C-terminal" evidence="2">
    <location>
        <begin position="143"/>
        <end position="223"/>
    </location>
</feature>
<gene>
    <name evidence="3" type="ORF">MGWOODY_Clf416</name>
</gene>